<dbReference type="PANTHER" id="PTHR14817:SF2">
    <property type="entry name" value="COILED-COIL DOMAIN-CONTAINING PROTEIN 15"/>
    <property type="match status" value="1"/>
</dbReference>
<organism evidence="2 3">
    <name type="scientific">Xenopus tropicalis</name>
    <name type="common">Western clawed frog</name>
    <name type="synonym">Silurana tropicalis</name>
    <dbReference type="NCBI Taxonomy" id="8364"/>
    <lineage>
        <taxon>Eukaryota</taxon>
        <taxon>Metazoa</taxon>
        <taxon>Chordata</taxon>
        <taxon>Craniata</taxon>
        <taxon>Vertebrata</taxon>
        <taxon>Euteleostomi</taxon>
        <taxon>Amphibia</taxon>
        <taxon>Batrachia</taxon>
        <taxon>Anura</taxon>
        <taxon>Pipoidea</taxon>
        <taxon>Pipidae</taxon>
        <taxon>Xenopodinae</taxon>
        <taxon>Xenopus</taxon>
        <taxon>Silurana</taxon>
    </lineage>
</organism>
<accession>A0A8J0SJ97</accession>
<dbReference type="CTD" id="80071"/>
<feature type="coiled-coil region" evidence="1">
    <location>
        <begin position="331"/>
        <end position="358"/>
    </location>
</feature>
<dbReference type="GO" id="GO:0005813">
    <property type="term" value="C:centrosome"/>
    <property type="evidence" value="ECO:0000318"/>
    <property type="project" value="GO_Central"/>
</dbReference>
<dbReference type="AGR" id="Xenbase:XB-GENE-480884"/>
<keyword evidence="1" id="KW-0175">Coiled coil</keyword>
<dbReference type="AlphaFoldDB" id="A0A8J0SJ97"/>
<gene>
    <name evidence="3 4" type="primary">ccdc15</name>
</gene>
<dbReference type="KEGG" id="xtr:100038036"/>
<dbReference type="OMA" id="RCRRLFM"/>
<dbReference type="RefSeq" id="XP_012822439.1">
    <property type="nucleotide sequence ID" value="XM_012966985.3"/>
</dbReference>
<dbReference type="Proteomes" id="UP000008143">
    <property type="component" value="Chromosome 7"/>
</dbReference>
<evidence type="ECO:0000313" key="3">
    <source>
        <dbReference type="RefSeq" id="XP_012822439.1"/>
    </source>
</evidence>
<dbReference type="GeneID" id="100038036"/>
<dbReference type="OrthoDB" id="10007210at2759"/>
<evidence type="ECO:0000313" key="2">
    <source>
        <dbReference type="Proteomes" id="UP000008143"/>
    </source>
</evidence>
<evidence type="ECO:0000313" key="4">
    <source>
        <dbReference type="Xenbase" id="XB-GENE-480884"/>
    </source>
</evidence>
<proteinExistence type="predicted"/>
<evidence type="ECO:0000256" key="1">
    <source>
        <dbReference type="SAM" id="Coils"/>
    </source>
</evidence>
<protein>
    <submittedName>
        <fullName evidence="3">Coiled-coil domain-containing protein 15</fullName>
    </submittedName>
</protein>
<keyword evidence="2" id="KW-1185">Reference proteome</keyword>
<reference evidence="3" key="1">
    <citation type="submission" date="2025-08" db="UniProtKB">
        <authorList>
            <consortium name="RefSeq"/>
        </authorList>
    </citation>
    <scope>IDENTIFICATION</scope>
    <source>
        <strain evidence="3">Nigerian</strain>
        <tissue evidence="3">Liver and blood</tissue>
    </source>
</reference>
<dbReference type="PANTHER" id="PTHR14817">
    <property type="entry name" value="COILED-COIL DOMAIN-CONTAINING PROTEIN 15"/>
    <property type="match status" value="1"/>
</dbReference>
<name>A0A8J0SJ97_XENTR</name>
<dbReference type="Xenbase" id="XB-GENE-480884">
    <property type="gene designation" value="ccdc15"/>
</dbReference>
<sequence length="499" mass="57802">MSPPVSVVAEGKQRPNPTAAVRLKPSRLVVNQAVLAERNPSAIAPVGAWVECAANDRYECEGRAMVSAQLLGEQLLLHQKEKQERLKHFQGEVKRRVNQHARLKKKQQLQKSYDAIMREGFALKQSCEAAVLLSPKKNTCTYRNTKVAICSPRSHWVSAHKIHEEEEEEDDDENTNKLLKKHTHMLNKTMKHVRHRLAALKTVERDELTLPGGIWKVSPTRDNPVSRQSTVMHQTEEDIEELFLTGYHDLPVELLAHNSNAPLSEMGITETSKHLLKPPCSRLMKESYPTGPSPAFSTDYRAALVLRPGVDEEENRKQRQTQFLMYRRLFMDIEREQVKEMKRQKEHEKKILKVKREREFQRQIEEQQLLDEADLGKQYMHEKHSELSNLYHDTEKQTENEDKTQKNIEYVRYVEALRAQMKEKIQLHNIELPPLCCCGSDFWESHPDTCANNCVFYKNPKAYARALQSVISSREMWDGNLSSRFSTCSITSAHSRLYK</sequence>
<dbReference type="InterPro" id="IPR037693">
    <property type="entry name" value="CCDC15"/>
</dbReference>